<evidence type="ECO:0000313" key="1">
    <source>
        <dbReference type="EMBL" id="MDM4017329.1"/>
    </source>
</evidence>
<name>A0ABT7PM27_9BACT</name>
<keyword evidence="2" id="KW-1185">Reference proteome</keyword>
<dbReference type="InterPro" id="IPR029475">
    <property type="entry name" value="DUF6807"/>
</dbReference>
<comment type="caution">
    <text evidence="1">The sequence shown here is derived from an EMBL/GenBank/DDBJ whole genome shotgun (WGS) entry which is preliminary data.</text>
</comment>
<evidence type="ECO:0000313" key="2">
    <source>
        <dbReference type="Proteomes" id="UP001239462"/>
    </source>
</evidence>
<reference evidence="1 2" key="1">
    <citation type="submission" date="2023-06" db="EMBL/GenBank/DDBJ databases">
        <title>Roseiconus lacunae JC819 isolated from Gulf of Mannar region, Tamil Nadu.</title>
        <authorList>
            <person name="Pk S."/>
            <person name="Ch S."/>
            <person name="Ch V.R."/>
        </authorList>
    </citation>
    <scope>NUCLEOTIDE SEQUENCE [LARGE SCALE GENOMIC DNA]</scope>
    <source>
        <strain evidence="1 2">JC819</strain>
    </source>
</reference>
<sequence>MTQQAIRLESTDRGIWIHSGDRRVGFYQRETAQRGDAPPCSNYLHPINDLDGNPLTEDFPSDHLHHRGIFWAWHQLTVDGNTIGDGWMLRRFTWDVRECEPSSLDDGAAMLRLVVEWKSPDFRNGQVPVVTEQTRLTFFPDSDDRRQFDVDIRLRATHPNTRIGGSDDAKGYGGFSLRIKLPDDLAFVSQNGPEQPAFASVPPSPWMSFRGSFSEQSDHSITVLTHPQSVGYPQPWILRSARSMQNPVWPGPDAVLLPEHSDVRLRYRVLIHRKSGSAETIDRWQQSYIAAPDTAV</sequence>
<dbReference type="EMBL" id="JASZZN010000013">
    <property type="protein sequence ID" value="MDM4017329.1"/>
    <property type="molecule type" value="Genomic_DNA"/>
</dbReference>
<dbReference type="RefSeq" id="WP_289164786.1">
    <property type="nucleotide sequence ID" value="NZ_JASZZN010000013.1"/>
</dbReference>
<dbReference type="Proteomes" id="UP001239462">
    <property type="component" value="Unassembled WGS sequence"/>
</dbReference>
<gene>
    <name evidence="1" type="ORF">QTN89_17915</name>
</gene>
<organism evidence="1 2">
    <name type="scientific">Roseiconus lacunae</name>
    <dbReference type="NCBI Taxonomy" id="2605694"/>
    <lineage>
        <taxon>Bacteria</taxon>
        <taxon>Pseudomonadati</taxon>
        <taxon>Planctomycetota</taxon>
        <taxon>Planctomycetia</taxon>
        <taxon>Pirellulales</taxon>
        <taxon>Pirellulaceae</taxon>
        <taxon>Roseiconus</taxon>
    </lineage>
</organism>
<accession>A0ABT7PM27</accession>
<dbReference type="Pfam" id="PF14100">
    <property type="entry name" value="DUF6807"/>
    <property type="match status" value="1"/>
</dbReference>
<protein>
    <submittedName>
        <fullName evidence="1">PmoA family protein</fullName>
    </submittedName>
</protein>
<proteinExistence type="predicted"/>